<keyword evidence="5" id="KW-0547">Nucleotide-binding</keyword>
<dbReference type="CDD" id="cd17546">
    <property type="entry name" value="REC_hyHK_CKI1_RcsC-like"/>
    <property type="match status" value="1"/>
</dbReference>
<dbReference type="PROSITE" id="PS50113">
    <property type="entry name" value="PAC"/>
    <property type="match status" value="1"/>
</dbReference>
<dbReference type="Gene3D" id="1.10.287.130">
    <property type="match status" value="1"/>
</dbReference>
<dbReference type="EC" id="2.7.13.3" evidence="2"/>
<evidence type="ECO:0000256" key="10">
    <source>
        <dbReference type="ARBA" id="ARBA00068150"/>
    </source>
</evidence>
<dbReference type="InterPro" id="IPR035965">
    <property type="entry name" value="PAS-like_dom_sf"/>
</dbReference>
<keyword evidence="6 20" id="KW-0418">Kinase</keyword>
<evidence type="ECO:0000259" key="17">
    <source>
        <dbReference type="PROSITE" id="PS50112"/>
    </source>
</evidence>
<dbReference type="InterPro" id="IPR000014">
    <property type="entry name" value="PAS"/>
</dbReference>
<reference evidence="20 21" key="1">
    <citation type="submission" date="2017-04" db="EMBL/GenBank/DDBJ databases">
        <title>Whole genome sequence of Bdellovibrio bacteriovorus strain SSB218315.</title>
        <authorList>
            <person name="Oyedara O."/>
            <person name="Rodriguez-Perez M.A."/>
        </authorList>
    </citation>
    <scope>NUCLEOTIDE SEQUENCE [LARGE SCALE GENOMIC DNA]</scope>
    <source>
        <strain evidence="20 21">SSB218315</strain>
    </source>
</reference>
<sequence>MGSASFLKNLLTRFGVEFGLMGLIGLGLLTFQHPELLKLSQYSERPLSELTEVLRTTEQILVRAEAAQDRFLVSRQPTDLQSYNSEITALNGQLARMSQLVRNKPREHAMAVKLGHLIRAHIETANTQVMNPQRRPAQTEESLDKTRYQIRHQLVEMQAASAPAIKFKPTKEGKNFLLGLCAAIALIVVSRVLQRKEQRETRKAVEALQGKSILLDTILNSMSEALIVVDQNGWFTHYNAAAQRIIGSRIKEIATDSSVEQLGFFNLEAGRPFTRKELPLYRALSGDRVDDQEIFVQNAEHPDGIYISLSSRPLNDIDGGISGALIVFKDISRRKMVEQEWIRAREAALEASQKKSDFLAAMSHEIRTPMNGVIGMTTLLADTHLNPEQTDYVGNIKRSAESLLMLINDLLDHSKIEAGKIRLDPQPLDLQFLVEDVLEMFKPTVAEKNIGLECRFDGRNLWHYRADAGRLRQILVNLMGNAVKFTEKGFVRLEVSSRGDSDGKTALLFEIKDTGQGLQEHEKRSLFQKYFQAKAGMKFGGTGLGLSICKQLVDLMGGEIGVESVPGVGSNFWFMVNLEECAGEVQLQSSEIRFAKIFSGHVLVAEDQIVNQRVAESYLTKLGLKVEIAGNGQIALEKARSKSYDLIFMDCQMPVLNGYEATKQLRLLENTLGRKTPVVALTAEGTSGERKSCYEAGMDDFLTKPLELHKLIATLHRWLKPSEKNLDLKALESLKDLISNDRSLTEVLIEDLEQTGPVLLHEIREGIEARNLEKISEAAHALKSSAATLGAKQVSELCQKLEDLQDFTEAEFLLKQTERKFFESLSELKTYSSRVRAA</sequence>
<dbReference type="InterPro" id="IPR011006">
    <property type="entry name" value="CheY-like_superfamily"/>
</dbReference>
<dbReference type="GO" id="GO:0005886">
    <property type="term" value="C:plasma membrane"/>
    <property type="evidence" value="ECO:0007669"/>
    <property type="project" value="UniProtKB-SubCell"/>
</dbReference>
<dbReference type="InterPro" id="IPR013656">
    <property type="entry name" value="PAS_4"/>
</dbReference>
<dbReference type="NCBIfam" id="TIGR00229">
    <property type="entry name" value="sensory_box"/>
    <property type="match status" value="1"/>
</dbReference>
<evidence type="ECO:0000313" key="20">
    <source>
        <dbReference type="EMBL" id="ASD62395.1"/>
    </source>
</evidence>
<keyword evidence="7" id="KW-0067">ATP-binding</keyword>
<protein>
    <recommendedName>
        <fullName evidence="10">Sensory/regulatory protein RpfC</fullName>
        <ecNumber evidence="2">2.7.13.3</ecNumber>
    </recommendedName>
</protein>
<dbReference type="CDD" id="cd00082">
    <property type="entry name" value="HisKA"/>
    <property type="match status" value="1"/>
</dbReference>
<dbReference type="InterPro" id="IPR036097">
    <property type="entry name" value="HisK_dim/P_sf"/>
</dbReference>
<feature type="modified residue" description="Phosphohistidine" evidence="11">
    <location>
        <position position="780"/>
    </location>
</feature>
<dbReference type="PROSITE" id="PS50894">
    <property type="entry name" value="HPT"/>
    <property type="match status" value="1"/>
</dbReference>
<organism evidence="20 21">
    <name type="scientific">Bdellovibrio bacteriovorus</name>
    <dbReference type="NCBI Taxonomy" id="959"/>
    <lineage>
        <taxon>Bacteria</taxon>
        <taxon>Pseudomonadati</taxon>
        <taxon>Bdellovibrionota</taxon>
        <taxon>Bdellovibrionia</taxon>
        <taxon>Bdellovibrionales</taxon>
        <taxon>Pseudobdellovibrionaceae</taxon>
        <taxon>Bdellovibrio</taxon>
    </lineage>
</organism>
<feature type="transmembrane region" description="Helical" evidence="14">
    <location>
        <begin position="176"/>
        <end position="193"/>
    </location>
</feature>
<evidence type="ECO:0000259" key="15">
    <source>
        <dbReference type="PROSITE" id="PS50109"/>
    </source>
</evidence>
<dbReference type="SUPFAM" id="SSF47226">
    <property type="entry name" value="Histidine-containing phosphotransfer domain, HPT domain"/>
    <property type="match status" value="1"/>
</dbReference>
<keyword evidence="3 12" id="KW-0597">Phosphoprotein</keyword>
<dbReference type="GO" id="GO:0000155">
    <property type="term" value="F:phosphorelay sensor kinase activity"/>
    <property type="evidence" value="ECO:0007669"/>
    <property type="project" value="InterPro"/>
</dbReference>
<feature type="domain" description="PAS" evidence="17">
    <location>
        <begin position="211"/>
        <end position="262"/>
    </location>
</feature>
<dbReference type="InterPro" id="IPR004358">
    <property type="entry name" value="Sig_transdc_His_kin-like_C"/>
</dbReference>
<keyword evidence="14" id="KW-1133">Transmembrane helix</keyword>
<dbReference type="Pfam" id="PF01627">
    <property type="entry name" value="Hpt"/>
    <property type="match status" value="1"/>
</dbReference>
<dbReference type="OrthoDB" id="5287236at2"/>
<dbReference type="InterPro" id="IPR000700">
    <property type="entry name" value="PAS-assoc_C"/>
</dbReference>
<feature type="domain" description="HPt" evidence="19">
    <location>
        <begin position="741"/>
        <end position="838"/>
    </location>
</feature>
<evidence type="ECO:0000256" key="4">
    <source>
        <dbReference type="ARBA" id="ARBA00022679"/>
    </source>
</evidence>
<dbReference type="SUPFAM" id="SSF55874">
    <property type="entry name" value="ATPase domain of HSP90 chaperone/DNA topoisomerase II/histidine kinase"/>
    <property type="match status" value="1"/>
</dbReference>
<dbReference type="AlphaFoldDB" id="A0A1Z3N4I9"/>
<dbReference type="PROSITE" id="PS50110">
    <property type="entry name" value="RESPONSE_REGULATORY"/>
    <property type="match status" value="1"/>
</dbReference>
<evidence type="ECO:0000256" key="12">
    <source>
        <dbReference type="PROSITE-ProRule" id="PRU00169"/>
    </source>
</evidence>
<feature type="transmembrane region" description="Helical" evidence="14">
    <location>
        <begin position="12"/>
        <end position="31"/>
    </location>
</feature>
<evidence type="ECO:0000256" key="7">
    <source>
        <dbReference type="ARBA" id="ARBA00022840"/>
    </source>
</evidence>
<proteinExistence type="predicted"/>
<dbReference type="Pfam" id="PF00072">
    <property type="entry name" value="Response_reg"/>
    <property type="match status" value="1"/>
</dbReference>
<feature type="domain" description="Response regulatory" evidence="16">
    <location>
        <begin position="601"/>
        <end position="719"/>
    </location>
</feature>
<gene>
    <name evidence="20" type="ORF">B9G79_01855</name>
</gene>
<dbReference type="EMBL" id="CP020946">
    <property type="protein sequence ID" value="ASD62395.1"/>
    <property type="molecule type" value="Genomic_DNA"/>
</dbReference>
<evidence type="ECO:0000256" key="5">
    <source>
        <dbReference type="ARBA" id="ARBA00022741"/>
    </source>
</evidence>
<keyword evidence="4" id="KW-0808">Transferase</keyword>
<evidence type="ECO:0000256" key="9">
    <source>
        <dbReference type="ARBA" id="ARBA00064003"/>
    </source>
</evidence>
<dbReference type="CDD" id="cd16922">
    <property type="entry name" value="HATPase_EvgS-ArcB-TorS-like"/>
    <property type="match status" value="1"/>
</dbReference>
<feature type="coiled-coil region" evidence="13">
    <location>
        <begin position="47"/>
        <end position="100"/>
    </location>
</feature>
<dbReference type="Gene3D" id="3.30.565.10">
    <property type="entry name" value="Histidine kinase-like ATPase, C-terminal domain"/>
    <property type="match status" value="1"/>
</dbReference>
<dbReference type="SMART" id="SM00387">
    <property type="entry name" value="HATPase_c"/>
    <property type="match status" value="1"/>
</dbReference>
<dbReference type="Proteomes" id="UP000197003">
    <property type="component" value="Chromosome"/>
</dbReference>
<dbReference type="RefSeq" id="WP_088564042.1">
    <property type="nucleotide sequence ID" value="NZ_CP020946.1"/>
</dbReference>
<dbReference type="Pfam" id="PF02518">
    <property type="entry name" value="HATPase_c"/>
    <property type="match status" value="1"/>
</dbReference>
<dbReference type="CDD" id="cd00088">
    <property type="entry name" value="HPT"/>
    <property type="match status" value="1"/>
</dbReference>
<evidence type="ECO:0000256" key="14">
    <source>
        <dbReference type="SAM" id="Phobius"/>
    </source>
</evidence>
<feature type="domain" description="PAC" evidence="18">
    <location>
        <begin position="290"/>
        <end position="343"/>
    </location>
</feature>
<dbReference type="Gene3D" id="3.30.450.20">
    <property type="entry name" value="PAS domain"/>
    <property type="match status" value="1"/>
</dbReference>
<evidence type="ECO:0000256" key="6">
    <source>
        <dbReference type="ARBA" id="ARBA00022777"/>
    </source>
</evidence>
<evidence type="ECO:0000313" key="21">
    <source>
        <dbReference type="Proteomes" id="UP000197003"/>
    </source>
</evidence>
<keyword evidence="8" id="KW-0902">Two-component regulatory system</keyword>
<dbReference type="InterPro" id="IPR036890">
    <property type="entry name" value="HATPase_C_sf"/>
</dbReference>
<dbReference type="InterPro" id="IPR008207">
    <property type="entry name" value="Sig_transdc_His_kin_Hpt_dom"/>
</dbReference>
<dbReference type="Gene3D" id="3.40.50.2300">
    <property type="match status" value="1"/>
</dbReference>
<dbReference type="SMART" id="SM00073">
    <property type="entry name" value="HPT"/>
    <property type="match status" value="1"/>
</dbReference>
<dbReference type="InterPro" id="IPR003594">
    <property type="entry name" value="HATPase_dom"/>
</dbReference>
<evidence type="ECO:0000256" key="13">
    <source>
        <dbReference type="SAM" id="Coils"/>
    </source>
</evidence>
<name>A0A1Z3N4I9_BDEBC</name>
<dbReference type="FunFam" id="1.10.287.130:FF:000002">
    <property type="entry name" value="Two-component osmosensing histidine kinase"/>
    <property type="match status" value="1"/>
</dbReference>
<evidence type="ECO:0000259" key="19">
    <source>
        <dbReference type="PROSITE" id="PS50894"/>
    </source>
</evidence>
<dbReference type="SMART" id="SM00448">
    <property type="entry name" value="REC"/>
    <property type="match status" value="1"/>
</dbReference>
<dbReference type="PROSITE" id="PS50112">
    <property type="entry name" value="PAS"/>
    <property type="match status" value="1"/>
</dbReference>
<dbReference type="CDD" id="cd00130">
    <property type="entry name" value="PAS"/>
    <property type="match status" value="1"/>
</dbReference>
<keyword evidence="14" id="KW-0472">Membrane</keyword>
<dbReference type="Gene3D" id="1.20.120.160">
    <property type="entry name" value="HPT domain"/>
    <property type="match status" value="1"/>
</dbReference>
<dbReference type="Pfam" id="PF00512">
    <property type="entry name" value="HisKA"/>
    <property type="match status" value="1"/>
</dbReference>
<comment type="catalytic activity">
    <reaction evidence="1">
        <text>ATP + protein L-histidine = ADP + protein N-phospho-L-histidine.</text>
        <dbReference type="EC" id="2.7.13.3"/>
    </reaction>
</comment>
<dbReference type="InterPro" id="IPR001789">
    <property type="entry name" value="Sig_transdc_resp-reg_receiver"/>
</dbReference>
<evidence type="ECO:0000256" key="1">
    <source>
        <dbReference type="ARBA" id="ARBA00000085"/>
    </source>
</evidence>
<feature type="modified residue" description="4-aspartylphosphate" evidence="12">
    <location>
        <position position="650"/>
    </location>
</feature>
<dbReference type="Pfam" id="PF08448">
    <property type="entry name" value="PAS_4"/>
    <property type="match status" value="1"/>
</dbReference>
<dbReference type="PROSITE" id="PS50109">
    <property type="entry name" value="HIS_KIN"/>
    <property type="match status" value="1"/>
</dbReference>
<dbReference type="InterPro" id="IPR005467">
    <property type="entry name" value="His_kinase_dom"/>
</dbReference>
<evidence type="ECO:0000256" key="3">
    <source>
        <dbReference type="ARBA" id="ARBA00022553"/>
    </source>
</evidence>
<dbReference type="PANTHER" id="PTHR45339">
    <property type="entry name" value="HYBRID SIGNAL TRANSDUCTION HISTIDINE KINASE J"/>
    <property type="match status" value="1"/>
</dbReference>
<accession>A0A1Z3N4I9</accession>
<comment type="subunit">
    <text evidence="9">At low DSF concentrations, interacts with RpfF.</text>
</comment>
<dbReference type="SUPFAM" id="SSF55785">
    <property type="entry name" value="PYP-like sensor domain (PAS domain)"/>
    <property type="match status" value="1"/>
</dbReference>
<evidence type="ECO:0000256" key="11">
    <source>
        <dbReference type="PROSITE-ProRule" id="PRU00110"/>
    </source>
</evidence>
<dbReference type="InterPro" id="IPR036641">
    <property type="entry name" value="HPT_dom_sf"/>
</dbReference>
<dbReference type="PANTHER" id="PTHR45339:SF5">
    <property type="entry name" value="HISTIDINE KINASE"/>
    <property type="match status" value="1"/>
</dbReference>
<evidence type="ECO:0000259" key="16">
    <source>
        <dbReference type="PROSITE" id="PS50110"/>
    </source>
</evidence>
<dbReference type="SMART" id="SM00388">
    <property type="entry name" value="HisKA"/>
    <property type="match status" value="1"/>
</dbReference>
<evidence type="ECO:0000259" key="18">
    <source>
        <dbReference type="PROSITE" id="PS50113"/>
    </source>
</evidence>
<evidence type="ECO:0000256" key="8">
    <source>
        <dbReference type="ARBA" id="ARBA00023012"/>
    </source>
</evidence>
<dbReference type="InterPro" id="IPR003661">
    <property type="entry name" value="HisK_dim/P_dom"/>
</dbReference>
<keyword evidence="13" id="KW-0175">Coiled coil</keyword>
<keyword evidence="14" id="KW-0812">Transmembrane</keyword>
<dbReference type="SUPFAM" id="SSF47384">
    <property type="entry name" value="Homodimeric domain of signal transducing histidine kinase"/>
    <property type="match status" value="1"/>
</dbReference>
<evidence type="ECO:0000256" key="2">
    <source>
        <dbReference type="ARBA" id="ARBA00012438"/>
    </source>
</evidence>
<feature type="domain" description="Histidine kinase" evidence="15">
    <location>
        <begin position="361"/>
        <end position="580"/>
    </location>
</feature>
<dbReference type="GO" id="GO:0005524">
    <property type="term" value="F:ATP binding"/>
    <property type="evidence" value="ECO:0007669"/>
    <property type="project" value="UniProtKB-KW"/>
</dbReference>
<dbReference type="PRINTS" id="PR00344">
    <property type="entry name" value="BCTRLSENSOR"/>
</dbReference>
<dbReference type="SUPFAM" id="SSF52172">
    <property type="entry name" value="CheY-like"/>
    <property type="match status" value="1"/>
</dbReference>
<dbReference type="FunFam" id="3.30.565.10:FF:000010">
    <property type="entry name" value="Sensor histidine kinase RcsC"/>
    <property type="match status" value="1"/>
</dbReference>